<evidence type="ECO:0000313" key="1">
    <source>
        <dbReference type="EMBL" id="MFC5818769.1"/>
    </source>
</evidence>
<dbReference type="RefSeq" id="WP_219547599.1">
    <property type="nucleotide sequence ID" value="NZ_JAHKRN010000033.1"/>
</dbReference>
<comment type="caution">
    <text evidence="1">The sequence shown here is derived from an EMBL/GenBank/DDBJ whole genome shotgun (WGS) entry which is preliminary data.</text>
</comment>
<name>A0ABW1BZL0_9ACTN</name>
<evidence type="ECO:0008006" key="3">
    <source>
        <dbReference type="Google" id="ProtNLM"/>
    </source>
</evidence>
<dbReference type="Proteomes" id="UP001596096">
    <property type="component" value="Unassembled WGS sequence"/>
</dbReference>
<sequence length="74" mass="7858">MPGGTEILAGLDRIRPGLEALYKDLHAHPELGHAERRTSAEAARRLTGCGYDVRAGIGVPAPSPPWETAASRGR</sequence>
<organism evidence="1 2">
    <name type="scientific">Nonomuraea harbinensis</name>
    <dbReference type="NCBI Taxonomy" id="1286938"/>
    <lineage>
        <taxon>Bacteria</taxon>
        <taxon>Bacillati</taxon>
        <taxon>Actinomycetota</taxon>
        <taxon>Actinomycetes</taxon>
        <taxon>Streptosporangiales</taxon>
        <taxon>Streptosporangiaceae</taxon>
        <taxon>Nonomuraea</taxon>
    </lineage>
</organism>
<keyword evidence="2" id="KW-1185">Reference proteome</keyword>
<proteinExistence type="predicted"/>
<accession>A0ABW1BZL0</accession>
<gene>
    <name evidence="1" type="ORF">ACFPUY_27010</name>
</gene>
<reference evidence="2" key="1">
    <citation type="journal article" date="2019" name="Int. J. Syst. Evol. Microbiol.">
        <title>The Global Catalogue of Microorganisms (GCM) 10K type strain sequencing project: providing services to taxonomists for standard genome sequencing and annotation.</title>
        <authorList>
            <consortium name="The Broad Institute Genomics Platform"/>
            <consortium name="The Broad Institute Genome Sequencing Center for Infectious Disease"/>
            <person name="Wu L."/>
            <person name="Ma J."/>
        </authorList>
    </citation>
    <scope>NUCLEOTIDE SEQUENCE [LARGE SCALE GENOMIC DNA]</scope>
    <source>
        <strain evidence="2">CGMCC 4.7106</strain>
    </source>
</reference>
<dbReference type="EMBL" id="JBHSNW010000015">
    <property type="protein sequence ID" value="MFC5818769.1"/>
    <property type="molecule type" value="Genomic_DNA"/>
</dbReference>
<evidence type="ECO:0000313" key="2">
    <source>
        <dbReference type="Proteomes" id="UP001596096"/>
    </source>
</evidence>
<protein>
    <recommendedName>
        <fullName evidence="3">Amidohydrolase</fullName>
    </recommendedName>
</protein>